<reference evidence="2 3" key="1">
    <citation type="submission" date="2018-09" db="EMBL/GenBank/DDBJ databases">
        <title>Novel species of Arthrobacter.</title>
        <authorList>
            <person name="Liu Q."/>
            <person name="Xin Y.-H."/>
        </authorList>
    </citation>
    <scope>NUCLEOTIDE SEQUENCE [LARGE SCALE GENOMIC DNA]</scope>
    <source>
        <strain evidence="2 3">Hz2</strain>
    </source>
</reference>
<evidence type="ECO:0000313" key="3">
    <source>
        <dbReference type="Proteomes" id="UP000272560"/>
    </source>
</evidence>
<evidence type="ECO:0000259" key="1">
    <source>
        <dbReference type="Pfam" id="PF13474"/>
    </source>
</evidence>
<gene>
    <name evidence="2" type="ORF">D6T63_02890</name>
</gene>
<dbReference type="RefSeq" id="WP_120147481.1">
    <property type="nucleotide sequence ID" value="NZ_QZVT01000001.1"/>
</dbReference>
<name>A0A3A5MFX7_9MICC</name>
<dbReference type="AlphaFoldDB" id="A0A3A5MFX7"/>
<dbReference type="Pfam" id="PF13474">
    <property type="entry name" value="SnoaL_3"/>
    <property type="match status" value="1"/>
</dbReference>
<organism evidence="2 3">
    <name type="scientific">Arthrobacter cheniae</name>
    <dbReference type="NCBI Taxonomy" id="1258888"/>
    <lineage>
        <taxon>Bacteria</taxon>
        <taxon>Bacillati</taxon>
        <taxon>Actinomycetota</taxon>
        <taxon>Actinomycetes</taxon>
        <taxon>Micrococcales</taxon>
        <taxon>Micrococcaceae</taxon>
        <taxon>Arthrobacter</taxon>
    </lineage>
</organism>
<feature type="domain" description="SnoaL-like" evidence="1">
    <location>
        <begin position="14"/>
        <end position="129"/>
    </location>
</feature>
<sequence>MTGTELTEEEVLTAAAGVVAAFGATRTRAYFDCFTEDATFVFHTEARRLDSRADYEQLWAGWLDDGWQVTACVSSNQRVQLMGPVVVLTHDVQTTTSTGGVPETTQERETIVFRRLPTGILAIHEHLSPTPDDSPEESAP</sequence>
<dbReference type="EMBL" id="QZVT01000001">
    <property type="protein sequence ID" value="RJT83398.1"/>
    <property type="molecule type" value="Genomic_DNA"/>
</dbReference>
<dbReference type="Proteomes" id="UP000272560">
    <property type="component" value="Unassembled WGS sequence"/>
</dbReference>
<comment type="caution">
    <text evidence="2">The sequence shown here is derived from an EMBL/GenBank/DDBJ whole genome shotgun (WGS) entry which is preliminary data.</text>
</comment>
<dbReference type="Gene3D" id="3.10.450.50">
    <property type="match status" value="1"/>
</dbReference>
<dbReference type="InterPro" id="IPR032710">
    <property type="entry name" value="NTF2-like_dom_sf"/>
</dbReference>
<protein>
    <submittedName>
        <fullName evidence="2">DUF4440 domain-containing protein</fullName>
    </submittedName>
</protein>
<evidence type="ECO:0000313" key="2">
    <source>
        <dbReference type="EMBL" id="RJT83398.1"/>
    </source>
</evidence>
<accession>A0A3A5MFX7</accession>
<dbReference type="SUPFAM" id="SSF54427">
    <property type="entry name" value="NTF2-like"/>
    <property type="match status" value="1"/>
</dbReference>
<proteinExistence type="predicted"/>
<keyword evidence="3" id="KW-1185">Reference proteome</keyword>
<dbReference type="OrthoDB" id="8420006at2"/>
<dbReference type="InterPro" id="IPR037401">
    <property type="entry name" value="SnoaL-like"/>
</dbReference>